<evidence type="ECO:0000313" key="5">
    <source>
        <dbReference type="Proteomes" id="UP000036403"/>
    </source>
</evidence>
<organism evidence="4 5">
    <name type="scientific">Lasius niger</name>
    <name type="common">Black garden ant</name>
    <dbReference type="NCBI Taxonomy" id="67767"/>
    <lineage>
        <taxon>Eukaryota</taxon>
        <taxon>Metazoa</taxon>
        <taxon>Ecdysozoa</taxon>
        <taxon>Arthropoda</taxon>
        <taxon>Hexapoda</taxon>
        <taxon>Insecta</taxon>
        <taxon>Pterygota</taxon>
        <taxon>Neoptera</taxon>
        <taxon>Endopterygota</taxon>
        <taxon>Hymenoptera</taxon>
        <taxon>Apocrita</taxon>
        <taxon>Aculeata</taxon>
        <taxon>Formicoidea</taxon>
        <taxon>Formicidae</taxon>
        <taxon>Formicinae</taxon>
        <taxon>Lasius</taxon>
        <taxon>Lasius</taxon>
    </lineage>
</organism>
<dbReference type="AlphaFoldDB" id="A0A0J7JV22"/>
<dbReference type="SMART" id="SM00343">
    <property type="entry name" value="ZnF_C2HC"/>
    <property type="match status" value="1"/>
</dbReference>
<accession>A0A0J7JV22</accession>
<sequence>MVEEENLIQEESTELNAMEVMGNNPFLTAMAVPAKPVPEIPSPQTQVMVEAVQKLTETISALQLKVEALEKRGGGQKHSEPREIRCFFCNRVGHIQRDCRTRRNQQRQQLDPRSVPFVPGQPPFRPPPHNPGN</sequence>
<evidence type="ECO:0000313" key="4">
    <source>
        <dbReference type="EMBL" id="KMQ81964.1"/>
    </source>
</evidence>
<evidence type="ECO:0000259" key="3">
    <source>
        <dbReference type="PROSITE" id="PS50158"/>
    </source>
</evidence>
<dbReference type="SUPFAM" id="SSF57756">
    <property type="entry name" value="Retrovirus zinc finger-like domains"/>
    <property type="match status" value="1"/>
</dbReference>
<reference evidence="4 5" key="1">
    <citation type="submission" date="2015-04" db="EMBL/GenBank/DDBJ databases">
        <title>Lasius niger genome sequencing.</title>
        <authorList>
            <person name="Konorov E.A."/>
            <person name="Nikitin M.A."/>
            <person name="Kirill M.V."/>
            <person name="Chang P."/>
        </authorList>
    </citation>
    <scope>NUCLEOTIDE SEQUENCE [LARGE SCALE GENOMIC DNA]</scope>
    <source>
        <tissue evidence="4">Whole</tissue>
    </source>
</reference>
<keyword evidence="1" id="KW-0862">Zinc</keyword>
<keyword evidence="5" id="KW-1185">Reference proteome</keyword>
<evidence type="ECO:0000256" key="2">
    <source>
        <dbReference type="SAM" id="MobiDB-lite"/>
    </source>
</evidence>
<keyword evidence="1" id="KW-0863">Zinc-finger</keyword>
<dbReference type="InterPro" id="IPR036875">
    <property type="entry name" value="Znf_CCHC_sf"/>
</dbReference>
<feature type="domain" description="CCHC-type" evidence="3">
    <location>
        <begin position="85"/>
        <end position="100"/>
    </location>
</feature>
<gene>
    <name evidence="4" type="ORF">RF55_24649</name>
</gene>
<dbReference type="Proteomes" id="UP000036403">
    <property type="component" value="Unassembled WGS sequence"/>
</dbReference>
<dbReference type="PROSITE" id="PS50158">
    <property type="entry name" value="ZF_CCHC"/>
    <property type="match status" value="1"/>
</dbReference>
<dbReference type="InterPro" id="IPR001878">
    <property type="entry name" value="Znf_CCHC"/>
</dbReference>
<protein>
    <submittedName>
        <fullName evidence="4">Gag protein</fullName>
    </submittedName>
</protein>
<dbReference type="GO" id="GO:0003676">
    <property type="term" value="F:nucleic acid binding"/>
    <property type="evidence" value="ECO:0007669"/>
    <property type="project" value="InterPro"/>
</dbReference>
<name>A0A0J7JV22_LASNI</name>
<dbReference type="GO" id="GO:0008270">
    <property type="term" value="F:zinc ion binding"/>
    <property type="evidence" value="ECO:0007669"/>
    <property type="project" value="UniProtKB-KW"/>
</dbReference>
<feature type="region of interest" description="Disordered" evidence="2">
    <location>
        <begin position="100"/>
        <end position="133"/>
    </location>
</feature>
<keyword evidence="1" id="KW-0479">Metal-binding</keyword>
<dbReference type="Gene3D" id="4.10.60.10">
    <property type="entry name" value="Zinc finger, CCHC-type"/>
    <property type="match status" value="1"/>
</dbReference>
<evidence type="ECO:0000256" key="1">
    <source>
        <dbReference type="PROSITE-ProRule" id="PRU00047"/>
    </source>
</evidence>
<feature type="compositionally biased region" description="Pro residues" evidence="2">
    <location>
        <begin position="119"/>
        <end position="133"/>
    </location>
</feature>
<dbReference type="Pfam" id="PF00098">
    <property type="entry name" value="zf-CCHC"/>
    <property type="match status" value="1"/>
</dbReference>
<proteinExistence type="predicted"/>
<dbReference type="PaxDb" id="67767-A0A0J7JV22"/>
<dbReference type="EMBL" id="LBMM01029898">
    <property type="protein sequence ID" value="KMQ81964.1"/>
    <property type="molecule type" value="Genomic_DNA"/>
</dbReference>
<comment type="caution">
    <text evidence="4">The sequence shown here is derived from an EMBL/GenBank/DDBJ whole genome shotgun (WGS) entry which is preliminary data.</text>
</comment>